<dbReference type="EMBL" id="JBHMCG010000175">
    <property type="protein sequence ID" value="MFB9578384.1"/>
    <property type="molecule type" value="Genomic_DNA"/>
</dbReference>
<protein>
    <submittedName>
        <fullName evidence="1">Uncharacterized protein</fullName>
    </submittedName>
</protein>
<reference evidence="1 2" key="1">
    <citation type="submission" date="2024-09" db="EMBL/GenBank/DDBJ databases">
        <authorList>
            <person name="Sun Q."/>
            <person name="Mori K."/>
        </authorList>
    </citation>
    <scope>NUCLEOTIDE SEQUENCE [LARGE SCALE GENOMIC DNA]</scope>
    <source>
        <strain evidence="1 2">JCM 3331</strain>
    </source>
</reference>
<organism evidence="1 2">
    <name type="scientific">Streptomyces yanii</name>
    <dbReference type="NCBI Taxonomy" id="78510"/>
    <lineage>
        <taxon>Bacteria</taxon>
        <taxon>Bacillati</taxon>
        <taxon>Actinomycetota</taxon>
        <taxon>Actinomycetes</taxon>
        <taxon>Kitasatosporales</taxon>
        <taxon>Streptomycetaceae</taxon>
        <taxon>Streptomyces</taxon>
    </lineage>
</organism>
<sequence>MESTPLTPYARLPHTYQGLHMMSSTVDAYGRAHWLLCERIAGQGTSDPYEATVVTADDGRVYETHLGAVQLYCPAFDALPDGGFVLAEKRSTVDRQHVQVFDALGRSSWTFRMGDAIEHLIADEAGGLWVGYFDEGVYGGDPLSHPGLRRWSSTGEPLWSFRPGPGLIDMSDCVALNVDGGTAWACPYMHYPLIEVLGDGTIHVRPTSVRGVRGLAVNGERVAFLTGNGRLEHGRITETAVEAEERGTLLARPDGRVPGRNAVVCRGSRIYLRERKATDWSVFDLGD</sequence>
<name>A0ABV5RKI9_9ACTN</name>
<dbReference type="Proteomes" id="UP001589710">
    <property type="component" value="Unassembled WGS sequence"/>
</dbReference>
<proteinExistence type="predicted"/>
<evidence type="ECO:0000313" key="1">
    <source>
        <dbReference type="EMBL" id="MFB9578384.1"/>
    </source>
</evidence>
<keyword evidence="2" id="KW-1185">Reference proteome</keyword>
<gene>
    <name evidence="1" type="ORF">ACFFTL_40510</name>
</gene>
<evidence type="ECO:0000313" key="2">
    <source>
        <dbReference type="Proteomes" id="UP001589710"/>
    </source>
</evidence>
<accession>A0ABV5RKI9</accession>
<dbReference type="SUPFAM" id="SSF75011">
    <property type="entry name" value="3-carboxy-cis,cis-mucoante lactonizing enzyme"/>
    <property type="match status" value="1"/>
</dbReference>
<dbReference type="RefSeq" id="WP_345516300.1">
    <property type="nucleotide sequence ID" value="NZ_BAAAXD010000036.1"/>
</dbReference>
<comment type="caution">
    <text evidence="1">The sequence shown here is derived from an EMBL/GenBank/DDBJ whole genome shotgun (WGS) entry which is preliminary data.</text>
</comment>